<dbReference type="AlphaFoldDB" id="A0AAN9TI27"/>
<organism evidence="1 2">
    <name type="scientific">Parthenolecanium corni</name>
    <dbReference type="NCBI Taxonomy" id="536013"/>
    <lineage>
        <taxon>Eukaryota</taxon>
        <taxon>Metazoa</taxon>
        <taxon>Ecdysozoa</taxon>
        <taxon>Arthropoda</taxon>
        <taxon>Hexapoda</taxon>
        <taxon>Insecta</taxon>
        <taxon>Pterygota</taxon>
        <taxon>Neoptera</taxon>
        <taxon>Paraneoptera</taxon>
        <taxon>Hemiptera</taxon>
        <taxon>Sternorrhyncha</taxon>
        <taxon>Coccoidea</taxon>
        <taxon>Coccidae</taxon>
        <taxon>Parthenolecanium</taxon>
    </lineage>
</organism>
<dbReference type="EMBL" id="JBBCAQ010000019">
    <property type="protein sequence ID" value="KAK7595054.1"/>
    <property type="molecule type" value="Genomic_DNA"/>
</dbReference>
<accession>A0AAN9TI27</accession>
<proteinExistence type="predicted"/>
<keyword evidence="2" id="KW-1185">Reference proteome</keyword>
<sequence>MNLYVIVQAQTQGSNNAGPPNPSETVSQASNLGGVNREQMLQQTLSVNTTPEDLQVNRQAFQSLPNHFGDIGPLLFDLLTNENALGEEFSRVSKIITLYLDLDRYRHSLATIFELAENIEFSQRLGPLFNSISDIQDSETKQTFGQAVEIIMNILSDESAISEIRSRITSPAQVPRIAF</sequence>
<evidence type="ECO:0000313" key="2">
    <source>
        <dbReference type="Proteomes" id="UP001367676"/>
    </source>
</evidence>
<protein>
    <submittedName>
        <fullName evidence="1">Uncharacterized protein</fullName>
    </submittedName>
</protein>
<comment type="caution">
    <text evidence="1">The sequence shown here is derived from an EMBL/GenBank/DDBJ whole genome shotgun (WGS) entry which is preliminary data.</text>
</comment>
<evidence type="ECO:0000313" key="1">
    <source>
        <dbReference type="EMBL" id="KAK7595054.1"/>
    </source>
</evidence>
<name>A0AAN9TI27_9HEMI</name>
<gene>
    <name evidence="1" type="ORF">V9T40_001487</name>
</gene>
<reference evidence="1 2" key="1">
    <citation type="submission" date="2024-03" db="EMBL/GenBank/DDBJ databases">
        <title>Adaptation during the transition from Ophiocordyceps entomopathogen to insect associate is accompanied by gene loss and intensified selection.</title>
        <authorList>
            <person name="Ward C.M."/>
            <person name="Onetto C.A."/>
            <person name="Borneman A.R."/>
        </authorList>
    </citation>
    <scope>NUCLEOTIDE SEQUENCE [LARGE SCALE GENOMIC DNA]</scope>
    <source>
        <strain evidence="1">AWRI1</strain>
        <tissue evidence="1">Single Adult Female</tissue>
    </source>
</reference>
<dbReference type="Proteomes" id="UP001367676">
    <property type="component" value="Unassembled WGS sequence"/>
</dbReference>